<name>A0A975Y3G4_9NOST</name>
<protein>
    <recommendedName>
        <fullName evidence="4">Poly-beta-1,6-N-acetyl-D-glucosamine biosynthesis protein PgaD</fullName>
    </recommendedName>
</protein>
<dbReference type="Proteomes" id="UP000683511">
    <property type="component" value="Chromosome"/>
</dbReference>
<dbReference type="RefSeq" id="WP_190601228.1">
    <property type="nucleotide sequence ID" value="NZ_CP021056.1"/>
</dbReference>
<dbReference type="EMBL" id="CP021056">
    <property type="protein sequence ID" value="QXE22095.1"/>
    <property type="molecule type" value="Genomic_DNA"/>
</dbReference>
<evidence type="ECO:0008006" key="4">
    <source>
        <dbReference type="Google" id="ProtNLM"/>
    </source>
</evidence>
<reference evidence="2" key="1">
    <citation type="submission" date="2017-04" db="EMBL/GenBank/DDBJ databases">
        <title>Genome deletions in a multicellular cyanobacterial endosymbiont for morphological adaptation in marine diatoms.</title>
        <authorList>
            <person name="Wang Y."/>
            <person name="Gao H."/>
            <person name="Li R."/>
            <person name="Xu X."/>
        </authorList>
    </citation>
    <scope>NUCLEOTIDE SEQUENCE</scope>
    <source>
        <strain evidence="2">FACHB 800</strain>
    </source>
</reference>
<accession>A0A975Y3G4</accession>
<keyword evidence="3" id="KW-1185">Reference proteome</keyword>
<gene>
    <name evidence="2" type="ORF">B6N60_00775</name>
</gene>
<dbReference type="KEGG" id="rsin:B6N60_00775"/>
<sequence>MEQPEAPPTDFTQQVQKLHQLTVYGRWLVVGCLWLIITPLALWDLRAEIVLWQQYFTWAAVRYGLISHRLSAIGISFCLGMTIAVLVWQSRNILFGLPPDEKQRLEQQVFRIRQQGPSHPLWKWICN</sequence>
<keyword evidence="1" id="KW-0812">Transmembrane</keyword>
<feature type="transmembrane region" description="Helical" evidence="1">
    <location>
        <begin position="23"/>
        <end position="43"/>
    </location>
</feature>
<dbReference type="AlphaFoldDB" id="A0A975Y3G4"/>
<evidence type="ECO:0000256" key="1">
    <source>
        <dbReference type="SAM" id="Phobius"/>
    </source>
</evidence>
<feature type="transmembrane region" description="Helical" evidence="1">
    <location>
        <begin position="63"/>
        <end position="88"/>
    </location>
</feature>
<proteinExistence type="predicted"/>
<evidence type="ECO:0000313" key="2">
    <source>
        <dbReference type="EMBL" id="QXE22095.1"/>
    </source>
</evidence>
<keyword evidence="1" id="KW-0472">Membrane</keyword>
<keyword evidence="1" id="KW-1133">Transmembrane helix</keyword>
<evidence type="ECO:0000313" key="3">
    <source>
        <dbReference type="Proteomes" id="UP000683511"/>
    </source>
</evidence>
<organism evidence="2 3">
    <name type="scientific">Richelia sinica FACHB-800</name>
    <dbReference type="NCBI Taxonomy" id="1357546"/>
    <lineage>
        <taxon>Bacteria</taxon>
        <taxon>Bacillati</taxon>
        <taxon>Cyanobacteriota</taxon>
        <taxon>Cyanophyceae</taxon>
        <taxon>Nostocales</taxon>
        <taxon>Nostocaceae</taxon>
        <taxon>Richelia</taxon>
    </lineage>
</organism>